<dbReference type="PANTHER" id="PTHR47843">
    <property type="entry name" value="BTB DOMAIN-CONTAINING PROTEIN-RELATED"/>
    <property type="match status" value="1"/>
</dbReference>
<name>A0ABR0ELP9_ZASCE</name>
<proteinExistence type="predicted"/>
<protein>
    <recommendedName>
        <fullName evidence="1">BTB domain-containing protein</fullName>
    </recommendedName>
</protein>
<dbReference type="PROSITE" id="PS50097">
    <property type="entry name" value="BTB"/>
    <property type="match status" value="1"/>
</dbReference>
<sequence>MDKVRRHTDLFVKDGPVIVALEGCAETFSVSRALLLSASEYFRKALSNGFAETSEQTLRLPGCDEETFRFFLYYMTTNTLPDFGAEFQAFYKSEHTVEETAAMRVQFQVALVRIWCFGDIYLMPKLQNAAVDRLLDLLKQVCIAPDAVRLAFSINVDGPLCKLFAQEAAFDYNGTTGFKKASMDRLGAIPGFICQFTDAILYCHTLEAPAAARERMKESPVGTLRVEDISVTIPKCDPEVLKGEVRQAHTERHDSLRPDIERVNPIDDTLVQEHAAG</sequence>
<dbReference type="PANTHER" id="PTHR47843:SF2">
    <property type="entry name" value="BTB DOMAIN-CONTAINING PROTEIN"/>
    <property type="match status" value="1"/>
</dbReference>
<evidence type="ECO:0000313" key="2">
    <source>
        <dbReference type="EMBL" id="KAK4501713.1"/>
    </source>
</evidence>
<dbReference type="Gene3D" id="3.30.710.10">
    <property type="entry name" value="Potassium Channel Kv1.1, Chain A"/>
    <property type="match status" value="1"/>
</dbReference>
<organism evidence="2 3">
    <name type="scientific">Zasmidium cellare</name>
    <name type="common">Wine cellar mold</name>
    <name type="synonym">Racodium cellare</name>
    <dbReference type="NCBI Taxonomy" id="395010"/>
    <lineage>
        <taxon>Eukaryota</taxon>
        <taxon>Fungi</taxon>
        <taxon>Dikarya</taxon>
        <taxon>Ascomycota</taxon>
        <taxon>Pezizomycotina</taxon>
        <taxon>Dothideomycetes</taxon>
        <taxon>Dothideomycetidae</taxon>
        <taxon>Mycosphaerellales</taxon>
        <taxon>Mycosphaerellaceae</taxon>
        <taxon>Zasmidium</taxon>
    </lineage>
</organism>
<gene>
    <name evidence="2" type="ORF">PRZ48_007522</name>
</gene>
<evidence type="ECO:0000313" key="3">
    <source>
        <dbReference type="Proteomes" id="UP001305779"/>
    </source>
</evidence>
<feature type="domain" description="BTB" evidence="1">
    <location>
        <begin position="15"/>
        <end position="80"/>
    </location>
</feature>
<dbReference type="CDD" id="cd18186">
    <property type="entry name" value="BTB_POZ_ZBTB_KLHL-like"/>
    <property type="match status" value="1"/>
</dbReference>
<evidence type="ECO:0000259" key="1">
    <source>
        <dbReference type="PROSITE" id="PS50097"/>
    </source>
</evidence>
<dbReference type="Pfam" id="PF00651">
    <property type="entry name" value="BTB"/>
    <property type="match status" value="1"/>
</dbReference>
<accession>A0ABR0ELP9</accession>
<keyword evidence="3" id="KW-1185">Reference proteome</keyword>
<dbReference type="InterPro" id="IPR011333">
    <property type="entry name" value="SKP1/BTB/POZ_sf"/>
</dbReference>
<reference evidence="2 3" key="1">
    <citation type="journal article" date="2023" name="G3 (Bethesda)">
        <title>A chromosome-level genome assembly of Zasmidium syzygii isolated from banana leaves.</title>
        <authorList>
            <person name="van Westerhoven A.C."/>
            <person name="Mehrabi R."/>
            <person name="Talebi R."/>
            <person name="Steentjes M.B.F."/>
            <person name="Corcolon B."/>
            <person name="Chong P.A."/>
            <person name="Kema G.H.J."/>
            <person name="Seidl M.F."/>
        </authorList>
    </citation>
    <scope>NUCLEOTIDE SEQUENCE [LARGE SCALE GENOMIC DNA]</scope>
    <source>
        <strain evidence="2 3">P124</strain>
    </source>
</reference>
<dbReference type="EMBL" id="JAXOVC010000005">
    <property type="protein sequence ID" value="KAK4501713.1"/>
    <property type="molecule type" value="Genomic_DNA"/>
</dbReference>
<dbReference type="SUPFAM" id="SSF54695">
    <property type="entry name" value="POZ domain"/>
    <property type="match status" value="1"/>
</dbReference>
<comment type="caution">
    <text evidence="2">The sequence shown here is derived from an EMBL/GenBank/DDBJ whole genome shotgun (WGS) entry which is preliminary data.</text>
</comment>
<dbReference type="Proteomes" id="UP001305779">
    <property type="component" value="Unassembled WGS sequence"/>
</dbReference>
<dbReference type="InterPro" id="IPR000210">
    <property type="entry name" value="BTB/POZ_dom"/>
</dbReference>